<evidence type="ECO:0000313" key="3">
    <source>
        <dbReference type="WBParaSite" id="Pan_g6439.t1"/>
    </source>
</evidence>
<dbReference type="AlphaFoldDB" id="A0A7E4W5T1"/>
<sequence length="252" mass="28859">MNKEPINPQPGLHDPAIPRLITREGARKETERIGILRQKLVITRYLEDTDWSRKSTNYPIKGRNEDAMKPFLSGEARISSLHRQTMSTTKKSAPILVRCLQTAINNVGNQRRLVDTADESTSRREAGKYSSRNRIDRNQSRPTIDRNHEDRNGKYIGERQSPRERRLGNRSSCCVEKSTESASAPRPSSIWSASHPATSPRRCPRNDADDADDAMPLCRRNHAKKGNQKVDFKRNRNKPFIFQKDANDESLR</sequence>
<evidence type="ECO:0000256" key="1">
    <source>
        <dbReference type="SAM" id="MobiDB-lite"/>
    </source>
</evidence>
<dbReference type="Proteomes" id="UP000492821">
    <property type="component" value="Unassembled WGS sequence"/>
</dbReference>
<accession>A0A7E4W5T1</accession>
<name>A0A7E4W5T1_PANRE</name>
<feature type="compositionally biased region" description="Basic and acidic residues" evidence="1">
    <location>
        <begin position="114"/>
        <end position="167"/>
    </location>
</feature>
<protein>
    <submittedName>
        <fullName evidence="3">Uncharacterized protein</fullName>
    </submittedName>
</protein>
<evidence type="ECO:0000313" key="2">
    <source>
        <dbReference type="Proteomes" id="UP000492821"/>
    </source>
</evidence>
<proteinExistence type="predicted"/>
<dbReference type="WBParaSite" id="Pan_g6439.t1">
    <property type="protein sequence ID" value="Pan_g6439.t1"/>
    <property type="gene ID" value="Pan_g6439"/>
</dbReference>
<reference evidence="3" key="2">
    <citation type="submission" date="2020-10" db="UniProtKB">
        <authorList>
            <consortium name="WormBaseParasite"/>
        </authorList>
    </citation>
    <scope>IDENTIFICATION</scope>
</reference>
<feature type="region of interest" description="Disordered" evidence="1">
    <location>
        <begin position="114"/>
        <end position="252"/>
    </location>
</feature>
<organism evidence="2 3">
    <name type="scientific">Panagrellus redivivus</name>
    <name type="common">Microworm</name>
    <dbReference type="NCBI Taxonomy" id="6233"/>
    <lineage>
        <taxon>Eukaryota</taxon>
        <taxon>Metazoa</taxon>
        <taxon>Ecdysozoa</taxon>
        <taxon>Nematoda</taxon>
        <taxon>Chromadorea</taxon>
        <taxon>Rhabditida</taxon>
        <taxon>Tylenchina</taxon>
        <taxon>Panagrolaimomorpha</taxon>
        <taxon>Panagrolaimoidea</taxon>
        <taxon>Panagrolaimidae</taxon>
        <taxon>Panagrellus</taxon>
    </lineage>
</organism>
<keyword evidence="2" id="KW-1185">Reference proteome</keyword>
<reference evidence="2" key="1">
    <citation type="journal article" date="2013" name="Genetics">
        <title>The draft genome and transcriptome of Panagrellus redivivus are shaped by the harsh demands of a free-living lifestyle.</title>
        <authorList>
            <person name="Srinivasan J."/>
            <person name="Dillman A.R."/>
            <person name="Macchietto M.G."/>
            <person name="Heikkinen L."/>
            <person name="Lakso M."/>
            <person name="Fracchia K.M."/>
            <person name="Antoshechkin I."/>
            <person name="Mortazavi A."/>
            <person name="Wong G."/>
            <person name="Sternberg P.W."/>
        </authorList>
    </citation>
    <scope>NUCLEOTIDE SEQUENCE [LARGE SCALE GENOMIC DNA]</scope>
    <source>
        <strain evidence="2">MT8872</strain>
    </source>
</reference>